<keyword evidence="1" id="KW-0472">Membrane</keyword>
<evidence type="ECO:0000256" key="1">
    <source>
        <dbReference type="SAM" id="Phobius"/>
    </source>
</evidence>
<dbReference type="KEGG" id="fcy:FRACYDRAFT_243713"/>
<feature type="transmembrane region" description="Helical" evidence="1">
    <location>
        <begin position="21"/>
        <end position="42"/>
    </location>
</feature>
<evidence type="ECO:0000313" key="3">
    <source>
        <dbReference type="Proteomes" id="UP000095751"/>
    </source>
</evidence>
<evidence type="ECO:0000313" key="2">
    <source>
        <dbReference type="EMBL" id="OEU12461.1"/>
    </source>
</evidence>
<keyword evidence="1" id="KW-0812">Transmembrane</keyword>
<gene>
    <name evidence="2" type="ORF">FRACYDRAFT_243713</name>
</gene>
<proteinExistence type="predicted"/>
<dbReference type="EMBL" id="KV784364">
    <property type="protein sequence ID" value="OEU12461.1"/>
    <property type="molecule type" value="Genomic_DNA"/>
</dbReference>
<dbReference type="Proteomes" id="UP000095751">
    <property type="component" value="Unassembled WGS sequence"/>
</dbReference>
<dbReference type="InParanoid" id="A0A1E7F2R0"/>
<dbReference type="AlphaFoldDB" id="A0A1E7F2R0"/>
<keyword evidence="1" id="KW-1133">Transmembrane helix</keyword>
<name>A0A1E7F2R0_9STRA</name>
<sequence>MDENQSLIASSNDSVRKQKKGYTPVRTVFTTILLLVLVFYGGEYWGSHLARDDASITIDRAMFDDELLPTLDDDYVPTGSHRARDDTLIPIDGWCYDHPNNCIIPPDLSQPAFCFCSSSDHKACWCQSGQPGEYCDETSDCVIPKGLDHSVCRFGGGDAQCQSGQPGALCGQTSDCVVQPGLNHSVCREDKCQSGQPGALCGQTSDCVVQTRLDPPHAVCRKGRCQRGVHGDYCGQNKDCLSHYCRPIGTCGGSI</sequence>
<organism evidence="2 3">
    <name type="scientific">Fragilariopsis cylindrus CCMP1102</name>
    <dbReference type="NCBI Taxonomy" id="635003"/>
    <lineage>
        <taxon>Eukaryota</taxon>
        <taxon>Sar</taxon>
        <taxon>Stramenopiles</taxon>
        <taxon>Ochrophyta</taxon>
        <taxon>Bacillariophyta</taxon>
        <taxon>Bacillariophyceae</taxon>
        <taxon>Bacillariophycidae</taxon>
        <taxon>Bacillariales</taxon>
        <taxon>Bacillariaceae</taxon>
        <taxon>Fragilariopsis</taxon>
    </lineage>
</organism>
<reference evidence="2 3" key="1">
    <citation type="submission" date="2016-09" db="EMBL/GenBank/DDBJ databases">
        <title>Extensive genetic diversity and differential bi-allelic expression allows diatom success in the polar Southern Ocean.</title>
        <authorList>
            <consortium name="DOE Joint Genome Institute"/>
            <person name="Mock T."/>
            <person name="Otillar R.P."/>
            <person name="Strauss J."/>
            <person name="Dupont C."/>
            <person name="Frickenhaus S."/>
            <person name="Maumus F."/>
            <person name="Mcmullan M."/>
            <person name="Sanges R."/>
            <person name="Schmutz J."/>
            <person name="Toseland A."/>
            <person name="Valas R."/>
            <person name="Veluchamy A."/>
            <person name="Ward B.J."/>
            <person name="Allen A."/>
            <person name="Barry K."/>
            <person name="Falciatore A."/>
            <person name="Ferrante M."/>
            <person name="Fortunato A.E."/>
            <person name="Gloeckner G."/>
            <person name="Gruber A."/>
            <person name="Hipkin R."/>
            <person name="Janech M."/>
            <person name="Kroth P."/>
            <person name="Leese F."/>
            <person name="Lindquist E."/>
            <person name="Lyon B.R."/>
            <person name="Martin J."/>
            <person name="Mayer C."/>
            <person name="Parker M."/>
            <person name="Quesneville H."/>
            <person name="Raymond J."/>
            <person name="Uhlig C."/>
            <person name="Valentin K.U."/>
            <person name="Worden A.Z."/>
            <person name="Armbrust E.V."/>
            <person name="Bowler C."/>
            <person name="Green B."/>
            <person name="Moulton V."/>
            <person name="Van Oosterhout C."/>
            <person name="Grigoriev I."/>
        </authorList>
    </citation>
    <scope>NUCLEOTIDE SEQUENCE [LARGE SCALE GENOMIC DNA]</scope>
    <source>
        <strain evidence="2 3">CCMP1102</strain>
    </source>
</reference>
<accession>A0A1E7F2R0</accession>
<keyword evidence="3" id="KW-1185">Reference proteome</keyword>
<protein>
    <submittedName>
        <fullName evidence="2">Uncharacterized protein</fullName>
    </submittedName>
</protein>